<keyword evidence="2" id="KW-0238">DNA-binding</keyword>
<dbReference type="InterPro" id="IPR036388">
    <property type="entry name" value="WH-like_DNA-bd_sf"/>
</dbReference>
<dbReference type="AlphaFoldDB" id="A0A8G2BGB7"/>
<evidence type="ECO:0000313" key="2">
    <source>
        <dbReference type="EMBL" id="SDF09539.1"/>
    </source>
</evidence>
<dbReference type="Proteomes" id="UP000198615">
    <property type="component" value="Unassembled WGS sequence"/>
</dbReference>
<dbReference type="SUPFAM" id="SSF46894">
    <property type="entry name" value="C-terminal effector domain of the bipartite response regulators"/>
    <property type="match status" value="1"/>
</dbReference>
<dbReference type="InterPro" id="IPR000792">
    <property type="entry name" value="Tscrpt_reg_LuxR_C"/>
</dbReference>
<dbReference type="Gene3D" id="1.10.10.10">
    <property type="entry name" value="Winged helix-like DNA-binding domain superfamily/Winged helix DNA-binding domain"/>
    <property type="match status" value="1"/>
</dbReference>
<dbReference type="GO" id="GO:0003677">
    <property type="term" value="F:DNA binding"/>
    <property type="evidence" value="ECO:0007669"/>
    <property type="project" value="UniProtKB-KW"/>
</dbReference>
<dbReference type="OrthoDB" id="7444822at2"/>
<sequence>MRGASGSLRGALAIHCCTLAGRPRFGFATEQAVLFAALAGRPLSEVAEARGTKTSTVRWHLKNLQAKLGTTDKAGVVAWIARSPVCGLAR</sequence>
<reference evidence="2 3" key="1">
    <citation type="submission" date="2016-10" db="EMBL/GenBank/DDBJ databases">
        <authorList>
            <person name="Varghese N."/>
            <person name="Submissions S."/>
        </authorList>
    </citation>
    <scope>NUCLEOTIDE SEQUENCE [LARGE SCALE GENOMIC DNA]</scope>
    <source>
        <strain evidence="2 3">DSM 18839</strain>
    </source>
</reference>
<evidence type="ECO:0000259" key="1">
    <source>
        <dbReference type="SMART" id="SM00421"/>
    </source>
</evidence>
<proteinExistence type="predicted"/>
<dbReference type="Pfam" id="PF00196">
    <property type="entry name" value="GerE"/>
    <property type="match status" value="1"/>
</dbReference>
<keyword evidence="3" id="KW-1185">Reference proteome</keyword>
<evidence type="ECO:0000313" key="3">
    <source>
        <dbReference type="Proteomes" id="UP000198615"/>
    </source>
</evidence>
<gene>
    <name evidence="2" type="ORF">SAMN05660686_00225</name>
</gene>
<protein>
    <submittedName>
        <fullName evidence="2">DNA-binding transcriptional regulator, CsgD family</fullName>
    </submittedName>
</protein>
<dbReference type="RefSeq" id="WP_093147555.1">
    <property type="nucleotide sequence ID" value="NZ_FNBW01000001.1"/>
</dbReference>
<dbReference type="InterPro" id="IPR016032">
    <property type="entry name" value="Sig_transdc_resp-reg_C-effctor"/>
</dbReference>
<accession>A0A8G2BGB7</accession>
<name>A0A8G2BGB7_9PROT</name>
<feature type="domain" description="HTH luxR-type" evidence="1">
    <location>
        <begin position="28"/>
        <end position="80"/>
    </location>
</feature>
<dbReference type="GO" id="GO:0006355">
    <property type="term" value="P:regulation of DNA-templated transcription"/>
    <property type="evidence" value="ECO:0007669"/>
    <property type="project" value="InterPro"/>
</dbReference>
<comment type="caution">
    <text evidence="2">The sequence shown here is derived from an EMBL/GenBank/DDBJ whole genome shotgun (WGS) entry which is preliminary data.</text>
</comment>
<dbReference type="SMART" id="SM00421">
    <property type="entry name" value="HTH_LUXR"/>
    <property type="match status" value="1"/>
</dbReference>
<organism evidence="2 3">
    <name type="scientific">Thalassobaculum litoreum DSM 18839</name>
    <dbReference type="NCBI Taxonomy" id="1123362"/>
    <lineage>
        <taxon>Bacteria</taxon>
        <taxon>Pseudomonadati</taxon>
        <taxon>Pseudomonadota</taxon>
        <taxon>Alphaproteobacteria</taxon>
        <taxon>Rhodospirillales</taxon>
        <taxon>Thalassobaculaceae</taxon>
        <taxon>Thalassobaculum</taxon>
    </lineage>
</organism>
<dbReference type="EMBL" id="FNBW01000001">
    <property type="protein sequence ID" value="SDF09539.1"/>
    <property type="molecule type" value="Genomic_DNA"/>
</dbReference>